<comment type="similarity">
    <text evidence="1">Belongs to the OmpW/AlkL family.</text>
</comment>
<gene>
    <name evidence="5" type="primary">ompW</name>
    <name evidence="5" type="ordered locus">rpr22_CDS073</name>
</gene>
<dbReference type="GeneID" id="57569203"/>
<accession>D5AVZ8</accession>
<dbReference type="Proteomes" id="UP000006931">
    <property type="component" value="Chromosome"/>
</dbReference>
<dbReference type="PATRIC" id="fig|449216.3.peg.74"/>
<dbReference type="InterPro" id="IPR005618">
    <property type="entry name" value="OMPW"/>
</dbReference>
<dbReference type="RefSeq" id="WP_014411635.1">
    <property type="nucleotide sequence ID" value="NC_017560.1"/>
</dbReference>
<name>D5AVZ8_RICPP</name>
<evidence type="ECO:0000256" key="2">
    <source>
        <dbReference type="ARBA" id="ARBA00022452"/>
    </source>
</evidence>
<dbReference type="InterPro" id="IPR011250">
    <property type="entry name" value="OMP/PagP_B-barrel"/>
</dbReference>
<keyword evidence="2" id="KW-0472">Membrane</keyword>
<dbReference type="AlphaFoldDB" id="D5AVZ8"/>
<keyword evidence="4" id="KW-0732">Signal</keyword>
<dbReference type="GO" id="GO:0055085">
    <property type="term" value="P:transmembrane transport"/>
    <property type="evidence" value="ECO:0007669"/>
    <property type="project" value="TreeGrafter"/>
</dbReference>
<dbReference type="Pfam" id="PF03922">
    <property type="entry name" value="OmpW"/>
    <property type="match status" value="1"/>
</dbReference>
<dbReference type="HOGENOM" id="CLU_1141892_0_0_5"/>
<evidence type="ECO:0000256" key="1">
    <source>
        <dbReference type="ARBA" id="ARBA00009330"/>
    </source>
</evidence>
<reference evidence="5 6" key="1">
    <citation type="journal article" date="2010" name="Genome Res.">
        <title>Genomic, proteomic, and transcriptomic analysis of virulent and avirulent Rickettsia prowazekii reveals its adaptive mutation capabilities.</title>
        <authorList>
            <person name="Bechah Y."/>
            <person name="El Karkouri K."/>
            <person name="Mediannikov O."/>
            <person name="Leroy Q."/>
            <person name="Pelletier N."/>
            <person name="Robert C."/>
            <person name="Medigue C."/>
            <person name="Mege J.L."/>
            <person name="Raoult D."/>
        </authorList>
    </citation>
    <scope>NUCLEOTIDE SEQUENCE [LARGE SCALE GENOMIC DNA]</scope>
    <source>
        <strain evidence="5 6">Rp22</strain>
    </source>
</reference>
<evidence type="ECO:0000256" key="3">
    <source>
        <dbReference type="ARBA" id="ARBA00022692"/>
    </source>
</evidence>
<evidence type="ECO:0000256" key="4">
    <source>
        <dbReference type="SAM" id="SignalP"/>
    </source>
</evidence>
<dbReference type="PANTHER" id="PTHR36920">
    <property type="match status" value="1"/>
</dbReference>
<dbReference type="SUPFAM" id="SSF56925">
    <property type="entry name" value="OMPA-like"/>
    <property type="match status" value="1"/>
</dbReference>
<feature type="signal peptide" evidence="4">
    <location>
        <begin position="1"/>
        <end position="23"/>
    </location>
</feature>
<keyword evidence="2" id="KW-1134">Transmembrane beta strand</keyword>
<organism evidence="5 6">
    <name type="scientific">Rickettsia prowazekii (strain Rp22)</name>
    <dbReference type="NCBI Taxonomy" id="449216"/>
    <lineage>
        <taxon>Bacteria</taxon>
        <taxon>Pseudomonadati</taxon>
        <taxon>Pseudomonadota</taxon>
        <taxon>Alphaproteobacteria</taxon>
        <taxon>Rickettsiales</taxon>
        <taxon>Rickettsiaceae</taxon>
        <taxon>Rickettsieae</taxon>
        <taxon>Rickettsia</taxon>
        <taxon>typhus group</taxon>
    </lineage>
</organism>
<sequence>MLRIVKKLWVILFISNISINSFAKNIYDNVDDANYDSTQYYENEGSLLFKMRLGGIFASAKQKGLPTHSSIQAVSVGEVAKNGYGGDASTTIFFNNYLAAELSLGFNVLRTKYTSLAAVAHNYGVDNVKLGKHKPIYMIPATLTGQFHIAPYGGIRPYIGIGYHGSYMLTQATGLKIRNGYNIVGQIGVDFYAKDDTLINMDVRQFFLKPKLEYKPNLVGNKKVTSKVKLNPLIVSIGIGFTF</sequence>
<feature type="chain" id="PRO_5003069106" evidence="4">
    <location>
        <begin position="24"/>
        <end position="243"/>
    </location>
</feature>
<evidence type="ECO:0000313" key="6">
    <source>
        <dbReference type="Proteomes" id="UP000006931"/>
    </source>
</evidence>
<dbReference type="Gene3D" id="2.40.160.20">
    <property type="match status" value="1"/>
</dbReference>
<dbReference type="EMBL" id="CP001584">
    <property type="protein sequence ID" value="ADE29587.1"/>
    <property type="molecule type" value="Genomic_DNA"/>
</dbReference>
<dbReference type="PANTHER" id="PTHR36920:SF1">
    <property type="entry name" value="OUTER MEMBRANE PROTEIN W"/>
    <property type="match status" value="1"/>
</dbReference>
<protein>
    <submittedName>
        <fullName evidence="5">OmpW family outer-membrane protein</fullName>
    </submittedName>
</protein>
<dbReference type="KEGG" id="rpq:rpr22_CDS073"/>
<proteinExistence type="inferred from homology"/>
<evidence type="ECO:0000313" key="5">
    <source>
        <dbReference type="EMBL" id="ADE29587.1"/>
    </source>
</evidence>
<keyword evidence="3" id="KW-0812">Transmembrane</keyword>
<dbReference type="GO" id="GO:0019867">
    <property type="term" value="C:outer membrane"/>
    <property type="evidence" value="ECO:0007669"/>
    <property type="project" value="InterPro"/>
</dbReference>